<evidence type="ECO:0000256" key="1">
    <source>
        <dbReference type="SAM" id="SignalP"/>
    </source>
</evidence>
<accession>A0ABW4TUX4</accession>
<organism evidence="2 3">
    <name type="scientific">Sphingomonas arantia</name>
    <dbReference type="NCBI Taxonomy" id="1460676"/>
    <lineage>
        <taxon>Bacteria</taxon>
        <taxon>Pseudomonadati</taxon>
        <taxon>Pseudomonadota</taxon>
        <taxon>Alphaproteobacteria</taxon>
        <taxon>Sphingomonadales</taxon>
        <taxon>Sphingomonadaceae</taxon>
        <taxon>Sphingomonas</taxon>
    </lineage>
</organism>
<keyword evidence="1" id="KW-0732">Signal</keyword>
<comment type="caution">
    <text evidence="2">The sequence shown here is derived from an EMBL/GenBank/DDBJ whole genome shotgun (WGS) entry which is preliminary data.</text>
</comment>
<dbReference type="RefSeq" id="WP_380927017.1">
    <property type="nucleotide sequence ID" value="NZ_JBHUGS010000001.1"/>
</dbReference>
<feature type="signal peptide" evidence="1">
    <location>
        <begin position="1"/>
        <end position="18"/>
    </location>
</feature>
<proteinExistence type="predicted"/>
<evidence type="ECO:0000313" key="3">
    <source>
        <dbReference type="Proteomes" id="UP001597400"/>
    </source>
</evidence>
<evidence type="ECO:0008006" key="4">
    <source>
        <dbReference type="Google" id="ProtNLM"/>
    </source>
</evidence>
<reference evidence="3" key="1">
    <citation type="journal article" date="2019" name="Int. J. Syst. Evol. Microbiol.">
        <title>The Global Catalogue of Microorganisms (GCM) 10K type strain sequencing project: providing services to taxonomists for standard genome sequencing and annotation.</title>
        <authorList>
            <consortium name="The Broad Institute Genomics Platform"/>
            <consortium name="The Broad Institute Genome Sequencing Center for Infectious Disease"/>
            <person name="Wu L."/>
            <person name="Ma J."/>
        </authorList>
    </citation>
    <scope>NUCLEOTIDE SEQUENCE [LARGE SCALE GENOMIC DNA]</scope>
    <source>
        <strain evidence="3">CGMCC 1.12702</strain>
    </source>
</reference>
<sequence>MRALLIPLLALAAAPVAAQVPAAAPAAEAAVPLPGAETTLTLNAKVLAELQAQAANRAAQAAQYRGAVAVTNQQTIEVQRIAEETEADYAARVAAWKAKTAEACTAGNAEACAKIRN</sequence>
<keyword evidence="3" id="KW-1185">Reference proteome</keyword>
<gene>
    <name evidence="2" type="ORF">ACFSGX_01790</name>
</gene>
<feature type="chain" id="PRO_5046636860" description="UrcA family protein" evidence="1">
    <location>
        <begin position="19"/>
        <end position="117"/>
    </location>
</feature>
<evidence type="ECO:0000313" key="2">
    <source>
        <dbReference type="EMBL" id="MFD1949497.1"/>
    </source>
</evidence>
<protein>
    <recommendedName>
        <fullName evidence="4">UrcA family protein</fullName>
    </recommendedName>
</protein>
<dbReference type="EMBL" id="JBHUGS010000001">
    <property type="protein sequence ID" value="MFD1949497.1"/>
    <property type="molecule type" value="Genomic_DNA"/>
</dbReference>
<dbReference type="Proteomes" id="UP001597400">
    <property type="component" value="Unassembled WGS sequence"/>
</dbReference>
<name>A0ABW4TUX4_9SPHN</name>